<evidence type="ECO:0000313" key="2">
    <source>
        <dbReference type="Proteomes" id="UP000439022"/>
    </source>
</evidence>
<evidence type="ECO:0000313" key="1">
    <source>
        <dbReference type="EMBL" id="MRX22915.1"/>
    </source>
</evidence>
<dbReference type="RefSeq" id="WP_151163360.1">
    <property type="nucleotide sequence ID" value="NZ_WKJO01000001.1"/>
</dbReference>
<reference evidence="1 2" key="1">
    <citation type="submission" date="2019-11" db="EMBL/GenBank/DDBJ databases">
        <title>Whole genome sequence of Haloferax sp. MBLA0076.</title>
        <authorList>
            <person name="Seo M.-J."/>
            <person name="Cho E.-S."/>
        </authorList>
    </citation>
    <scope>NUCLEOTIDE SEQUENCE [LARGE SCALE GENOMIC DNA]</scope>
    <source>
        <strain evidence="1 2">MBLA0076</strain>
    </source>
</reference>
<accession>A0A6A8GID6</accession>
<protein>
    <recommendedName>
        <fullName evidence="3">C2H2-type domain-containing protein</fullName>
    </recommendedName>
</protein>
<proteinExistence type="predicted"/>
<dbReference type="AlphaFoldDB" id="A0A6A8GID6"/>
<dbReference type="EMBL" id="WKJO01000001">
    <property type="protein sequence ID" value="MRX22915.1"/>
    <property type="molecule type" value="Genomic_DNA"/>
</dbReference>
<name>A0A6A8GID6_9EURY</name>
<keyword evidence="2" id="KW-1185">Reference proteome</keyword>
<gene>
    <name evidence="1" type="ORF">GJR96_13255</name>
</gene>
<dbReference type="Proteomes" id="UP000439022">
    <property type="component" value="Unassembled WGS sequence"/>
</dbReference>
<comment type="caution">
    <text evidence="1">The sequence shown here is derived from an EMBL/GenBank/DDBJ whole genome shotgun (WGS) entry which is preliminary data.</text>
</comment>
<organism evidence="1 2">
    <name type="scientific">Haloferax litoreum</name>
    <dbReference type="NCBI Taxonomy" id="2666140"/>
    <lineage>
        <taxon>Archaea</taxon>
        <taxon>Methanobacteriati</taxon>
        <taxon>Methanobacteriota</taxon>
        <taxon>Stenosarchaea group</taxon>
        <taxon>Halobacteria</taxon>
        <taxon>Halobacteriales</taxon>
        <taxon>Haloferacaceae</taxon>
        <taxon>Haloferax</taxon>
    </lineage>
</organism>
<sequence>MSARDSDASEFTCEMCGDHFDTEEELKDHVWEYDEGDGLSHRSRAWRVCYCRRHAGRTFYPHHP</sequence>
<evidence type="ECO:0008006" key="3">
    <source>
        <dbReference type="Google" id="ProtNLM"/>
    </source>
</evidence>